<dbReference type="PANTHER" id="PTHR43201:SF5">
    <property type="entry name" value="MEDIUM-CHAIN ACYL-COA LIGASE ACSF2, MITOCHONDRIAL"/>
    <property type="match status" value="1"/>
</dbReference>
<protein>
    <recommendedName>
        <fullName evidence="3">AMP-binding enzyme C-terminal domain-containing protein</fullName>
    </recommendedName>
</protein>
<evidence type="ECO:0000259" key="3">
    <source>
        <dbReference type="Pfam" id="PF13193"/>
    </source>
</evidence>
<sequence>MIISGGENVHPVQVEETLASHPGVADSIVCGLSDTEWGQVVVAYVVRRPGQLENEQAAADELEAHCHASVDLADFKRPRFYSFVPELPYTATGKKQHFVMQDRSPRDFADGHFVRPQR</sequence>
<evidence type="ECO:0000313" key="5">
    <source>
        <dbReference type="Proteomes" id="UP001321486"/>
    </source>
</evidence>
<dbReference type="InterPro" id="IPR025110">
    <property type="entry name" value="AMP-bd_C"/>
</dbReference>
<proteinExistence type="inferred from homology"/>
<dbReference type="Proteomes" id="UP001321486">
    <property type="component" value="Chromosome"/>
</dbReference>
<reference evidence="5" key="1">
    <citation type="journal article" date="2019" name="Int. J. Syst. Evol. Microbiol.">
        <title>The Global Catalogue of Microorganisms (GCM) 10K type strain sequencing project: providing services to taxonomists for standard genome sequencing and annotation.</title>
        <authorList>
            <consortium name="The Broad Institute Genomics Platform"/>
            <consortium name="The Broad Institute Genome Sequencing Center for Infectious Disease"/>
            <person name="Wu L."/>
            <person name="Ma J."/>
        </authorList>
    </citation>
    <scope>NUCLEOTIDE SEQUENCE [LARGE SCALE GENOMIC DNA]</scope>
    <source>
        <strain evidence="5">NBRC 108728</strain>
    </source>
</reference>
<dbReference type="PANTHER" id="PTHR43201">
    <property type="entry name" value="ACYL-COA SYNTHETASE"/>
    <property type="match status" value="1"/>
</dbReference>
<evidence type="ECO:0000313" key="4">
    <source>
        <dbReference type="EMBL" id="BDZ51875.1"/>
    </source>
</evidence>
<keyword evidence="5" id="KW-1185">Reference proteome</keyword>
<dbReference type="InterPro" id="IPR045851">
    <property type="entry name" value="AMP-bd_C_sf"/>
</dbReference>
<feature type="domain" description="AMP-binding enzyme C-terminal" evidence="3">
    <location>
        <begin position="13"/>
        <end position="94"/>
    </location>
</feature>
<dbReference type="Pfam" id="PF13193">
    <property type="entry name" value="AMP-binding_C"/>
    <property type="match status" value="1"/>
</dbReference>
<dbReference type="EMBL" id="AP027732">
    <property type="protein sequence ID" value="BDZ51875.1"/>
    <property type="molecule type" value="Genomic_DNA"/>
</dbReference>
<dbReference type="RefSeq" id="WP_286346784.1">
    <property type="nucleotide sequence ID" value="NZ_AP027732.1"/>
</dbReference>
<comment type="similarity">
    <text evidence="1">Belongs to the ATP-dependent AMP-binding enzyme family.</text>
</comment>
<evidence type="ECO:0000256" key="1">
    <source>
        <dbReference type="ARBA" id="ARBA00006432"/>
    </source>
</evidence>
<gene>
    <name evidence="4" type="ORF">GCM10025867_41160</name>
</gene>
<evidence type="ECO:0000256" key="2">
    <source>
        <dbReference type="ARBA" id="ARBA00022598"/>
    </source>
</evidence>
<name>A0ABN6Y799_9MICO</name>
<accession>A0ABN6Y799</accession>
<organism evidence="4 5">
    <name type="scientific">Frondihabitans sucicola</name>
    <dbReference type="NCBI Taxonomy" id="1268041"/>
    <lineage>
        <taxon>Bacteria</taxon>
        <taxon>Bacillati</taxon>
        <taxon>Actinomycetota</taxon>
        <taxon>Actinomycetes</taxon>
        <taxon>Micrococcales</taxon>
        <taxon>Microbacteriaceae</taxon>
        <taxon>Frondihabitans</taxon>
    </lineage>
</organism>
<keyword evidence="2" id="KW-0436">Ligase</keyword>
<dbReference type="Gene3D" id="3.30.300.30">
    <property type="match status" value="1"/>
</dbReference>
<dbReference type="SUPFAM" id="SSF56801">
    <property type="entry name" value="Acetyl-CoA synthetase-like"/>
    <property type="match status" value="1"/>
</dbReference>